<gene>
    <name evidence="1" type="ORF">SOCE836_053170</name>
    <name evidence="2" type="ORF">SOCE836_053740</name>
</gene>
<evidence type="ECO:0000313" key="1">
    <source>
        <dbReference type="EMBL" id="AUX33163.1"/>
    </source>
</evidence>
<dbReference type="EMBL" id="CP012672">
    <property type="protein sequence ID" value="AUX33220.1"/>
    <property type="molecule type" value="Genomic_DNA"/>
</dbReference>
<organism evidence="1 3">
    <name type="scientific">Sorangium cellulosum</name>
    <name type="common">Polyangium cellulosum</name>
    <dbReference type="NCBI Taxonomy" id="56"/>
    <lineage>
        <taxon>Bacteria</taxon>
        <taxon>Pseudomonadati</taxon>
        <taxon>Myxococcota</taxon>
        <taxon>Polyangia</taxon>
        <taxon>Polyangiales</taxon>
        <taxon>Polyangiaceae</taxon>
        <taxon>Sorangium</taxon>
    </lineage>
</organism>
<dbReference type="EMBL" id="CP012672">
    <property type="protein sequence ID" value="AUX33163.1"/>
    <property type="molecule type" value="Genomic_DNA"/>
</dbReference>
<proteinExistence type="predicted"/>
<evidence type="ECO:0000313" key="3">
    <source>
        <dbReference type="Proteomes" id="UP000295497"/>
    </source>
</evidence>
<protein>
    <submittedName>
        <fullName evidence="1">Uncharacterized protein</fullName>
    </submittedName>
</protein>
<accession>A0A4P2QUE8</accession>
<dbReference type="RefSeq" id="WP_129576630.1">
    <property type="nucleotide sequence ID" value="NZ_CP012672.1"/>
</dbReference>
<reference evidence="1 3" key="1">
    <citation type="submission" date="2015-09" db="EMBL/GenBank/DDBJ databases">
        <title>Sorangium comparison.</title>
        <authorList>
            <person name="Zaburannyi N."/>
            <person name="Bunk B."/>
            <person name="Overmann J."/>
            <person name="Mueller R."/>
        </authorList>
    </citation>
    <scope>NUCLEOTIDE SEQUENCE [LARGE SCALE GENOMIC DNA]</scope>
    <source>
        <strain evidence="1 3">So ce836</strain>
    </source>
</reference>
<evidence type="ECO:0000313" key="2">
    <source>
        <dbReference type="EMBL" id="AUX33220.1"/>
    </source>
</evidence>
<sequence length="201" mass="21612">MTLAIDWLRDQVATYFEQNGIDVPVIYGTEQDYRDLDTPARVVIGLARTFKMLPAGPAGAPGNQQIAAGYSSRSLATKRQGFWIVVRATPSPGVDAADRVRVSQSLASDLLDEVIRAIHKATHGSNSLNVDAAGEWPEVDEADDRHGALIKVTGTLDIPVFERRRPRFGLAGSSLDPTKVNIGLDLEACDSTVCTPVVSSP</sequence>
<dbReference type="Proteomes" id="UP000295497">
    <property type="component" value="Chromosome"/>
</dbReference>
<dbReference type="AlphaFoldDB" id="A0A4P2QUE8"/>
<name>A0A4P2QUE8_SORCE</name>